<dbReference type="Proteomes" id="UP000253509">
    <property type="component" value="Unassembled WGS sequence"/>
</dbReference>
<keyword evidence="3" id="KW-0560">Oxidoreductase</keyword>
<comment type="caution">
    <text evidence="5">The sequence shown here is derived from an EMBL/GenBank/DDBJ whole genome shotgun (WGS) entry which is preliminary data.</text>
</comment>
<evidence type="ECO:0000313" key="6">
    <source>
        <dbReference type="Proteomes" id="UP000253509"/>
    </source>
</evidence>
<evidence type="ECO:0000256" key="1">
    <source>
        <dbReference type="ARBA" id="ARBA00005104"/>
    </source>
</evidence>
<evidence type="ECO:0000313" key="5">
    <source>
        <dbReference type="EMBL" id="RBP73809.1"/>
    </source>
</evidence>
<dbReference type="PANTHER" id="PTHR38011:SF7">
    <property type="entry name" value="2,5-DIAMINO-6-RIBOSYLAMINO-4(3H)-PYRIMIDINONE 5'-PHOSPHATE REDUCTASE"/>
    <property type="match status" value="1"/>
</dbReference>
<evidence type="ECO:0000256" key="2">
    <source>
        <dbReference type="ARBA" id="ARBA00022857"/>
    </source>
</evidence>
<dbReference type="EMBL" id="QNSB01000002">
    <property type="protein sequence ID" value="RBP73809.1"/>
    <property type="molecule type" value="Genomic_DNA"/>
</dbReference>
<organism evidence="5 6">
    <name type="scientific">Brevibacterium celere</name>
    <dbReference type="NCBI Taxonomy" id="225845"/>
    <lineage>
        <taxon>Bacteria</taxon>
        <taxon>Bacillati</taxon>
        <taxon>Actinomycetota</taxon>
        <taxon>Actinomycetes</taxon>
        <taxon>Micrococcales</taxon>
        <taxon>Brevibacteriaceae</taxon>
        <taxon>Brevibacterium</taxon>
    </lineage>
</organism>
<dbReference type="Gene3D" id="3.40.430.10">
    <property type="entry name" value="Dihydrofolate Reductase, subunit A"/>
    <property type="match status" value="1"/>
</dbReference>
<reference evidence="5 6" key="1">
    <citation type="submission" date="2018-06" db="EMBL/GenBank/DDBJ databases">
        <title>Freshwater and sediment microbial communities from various areas in North America, analyzing microbe dynamics in response to fracking.</title>
        <authorList>
            <person name="Lamendella R."/>
        </authorList>
    </citation>
    <scope>NUCLEOTIDE SEQUENCE [LARGE SCALE GENOMIC DNA]</scope>
    <source>
        <strain evidence="5 6">3b_TX</strain>
    </source>
</reference>
<dbReference type="InterPro" id="IPR050765">
    <property type="entry name" value="Riboflavin_Biosynth_HTPR"/>
</dbReference>
<evidence type="ECO:0000259" key="4">
    <source>
        <dbReference type="Pfam" id="PF01872"/>
    </source>
</evidence>
<feature type="domain" description="Bacterial bifunctional deaminase-reductase C-terminal" evidence="4">
    <location>
        <begin position="26"/>
        <end position="231"/>
    </location>
</feature>
<name>A0A366IPH3_9MICO</name>
<protein>
    <submittedName>
        <fullName evidence="5">Riboflavin biosynthesis pyrimidine reductase</fullName>
    </submittedName>
</protein>
<dbReference type="GO" id="GO:0008703">
    <property type="term" value="F:5-amino-6-(5-phosphoribosylamino)uracil reductase activity"/>
    <property type="evidence" value="ECO:0007669"/>
    <property type="project" value="InterPro"/>
</dbReference>
<dbReference type="SUPFAM" id="SSF53597">
    <property type="entry name" value="Dihydrofolate reductase-like"/>
    <property type="match status" value="1"/>
</dbReference>
<dbReference type="PANTHER" id="PTHR38011">
    <property type="entry name" value="DIHYDROFOLATE REDUCTASE FAMILY PROTEIN (AFU_ORTHOLOGUE AFUA_8G06820)"/>
    <property type="match status" value="1"/>
</dbReference>
<evidence type="ECO:0000256" key="3">
    <source>
        <dbReference type="ARBA" id="ARBA00023002"/>
    </source>
</evidence>
<keyword evidence="2" id="KW-0521">NADP</keyword>
<gene>
    <name evidence="5" type="ORF">DFO65_102340</name>
</gene>
<comment type="pathway">
    <text evidence="1">Cofactor biosynthesis; riboflavin biosynthesis.</text>
</comment>
<sequence>MGLTQLLPDPRPDVGLEEAFAFAEDTVRAVFIASVDGAATLSGRAGGLANAWDRSVFALHRALADVILVGAGTARTEGYGPAEDDPAWRSIRTGRGATAPIALVSHGLGLDFDSPLFAEAPGSARTIVITPASAPDHALERASAVAEVIVAGETTVDLPAAIRALRERGLRRIVCEGGPRLFTDLLRAGEVDEVCLTRSPSLVAGYETGILHGAEFPEPLDLDLVRAFATDDSFLYLLYRRARTRGA</sequence>
<dbReference type="GO" id="GO:0009231">
    <property type="term" value="P:riboflavin biosynthetic process"/>
    <property type="evidence" value="ECO:0007669"/>
    <property type="project" value="InterPro"/>
</dbReference>
<accession>A0A366IPH3</accession>
<dbReference type="InterPro" id="IPR024072">
    <property type="entry name" value="DHFR-like_dom_sf"/>
</dbReference>
<dbReference type="Pfam" id="PF01872">
    <property type="entry name" value="RibD_C"/>
    <property type="match status" value="1"/>
</dbReference>
<dbReference type="RefSeq" id="WP_113903169.1">
    <property type="nucleotide sequence ID" value="NZ_QNSB01000002.1"/>
</dbReference>
<keyword evidence="6" id="KW-1185">Reference proteome</keyword>
<dbReference type="AlphaFoldDB" id="A0A366IPH3"/>
<proteinExistence type="predicted"/>
<dbReference type="InterPro" id="IPR002734">
    <property type="entry name" value="RibDG_C"/>
</dbReference>